<dbReference type="GO" id="GO:0046872">
    <property type="term" value="F:metal ion binding"/>
    <property type="evidence" value="ECO:0007669"/>
    <property type="project" value="UniProtKB-KW"/>
</dbReference>
<gene>
    <name evidence="29" type="ORF">DSTB1V02_LOCUS8957</name>
</gene>
<comment type="function">
    <text evidence="26">Oxidized purine nucleoside triphosphate hydrolase which is a prominent sanitizer of the oxidized nucleotide pool. Catalyzes the hydrolysis of 2-oxo-dATP (2-hydroxy-dATP) into 2-oxo-dAMP. Also has a significant hydrolase activity toward 2-oxo-ATP, 8-oxo-dGTP and 8-oxo-dATP. Through the hydrolysis of oxidized purine nucleoside triphosphates, prevents their incorporation into DNA and the subsequent transversions A:T to C:G and G:C to T:A. Also catalyzes the hydrolysis of methylated purine nucleoside triphosphate preventing their integration into DNA. Through this antimutagenic activity protects cells from oxidative stress.</text>
</comment>
<evidence type="ECO:0000313" key="29">
    <source>
        <dbReference type="EMBL" id="CAD7249156.1"/>
    </source>
</evidence>
<dbReference type="OrthoDB" id="408303at2759"/>
<dbReference type="EMBL" id="LR901679">
    <property type="protein sequence ID" value="CAD7249156.1"/>
    <property type="molecule type" value="Genomic_DNA"/>
</dbReference>
<dbReference type="InterPro" id="IPR000086">
    <property type="entry name" value="NUDIX_hydrolase_dom"/>
</dbReference>
<dbReference type="PANTHER" id="PTHR43758:SF2">
    <property type="entry name" value="OXIDIZED PURINE NUCLEOSIDE TRIPHOSPHATE HYDROLASE"/>
    <property type="match status" value="1"/>
</dbReference>
<evidence type="ECO:0000256" key="24">
    <source>
        <dbReference type="ARBA" id="ARBA00048894"/>
    </source>
</evidence>
<dbReference type="Pfam" id="PF00293">
    <property type="entry name" value="NUDIX"/>
    <property type="match status" value="1"/>
</dbReference>
<evidence type="ECO:0000256" key="26">
    <source>
        <dbReference type="ARBA" id="ARBA00053094"/>
    </source>
</evidence>
<dbReference type="GO" id="GO:0005737">
    <property type="term" value="C:cytoplasm"/>
    <property type="evidence" value="ECO:0007669"/>
    <property type="project" value="UniProtKB-SubCell"/>
</dbReference>
<evidence type="ECO:0000256" key="16">
    <source>
        <dbReference type="ARBA" id="ARBA00026103"/>
    </source>
</evidence>
<dbReference type="PROSITE" id="PS51462">
    <property type="entry name" value="NUDIX"/>
    <property type="match status" value="1"/>
</dbReference>
<evidence type="ECO:0000256" key="18">
    <source>
        <dbReference type="ARBA" id="ARBA00029673"/>
    </source>
</evidence>
<dbReference type="InterPro" id="IPR015797">
    <property type="entry name" value="NUDIX_hydrolase-like_dom_sf"/>
</dbReference>
<dbReference type="PROSITE" id="PS00893">
    <property type="entry name" value="NUDIX_BOX"/>
    <property type="match status" value="1"/>
</dbReference>
<dbReference type="GO" id="GO:0008828">
    <property type="term" value="F:dATP diphosphatase activity"/>
    <property type="evidence" value="ECO:0007669"/>
    <property type="project" value="UniProtKB-EC"/>
</dbReference>
<dbReference type="CDD" id="cd03427">
    <property type="entry name" value="NUDIX_MTH1_Nudt1"/>
    <property type="match status" value="1"/>
</dbReference>
<dbReference type="Proteomes" id="UP000677054">
    <property type="component" value="Unassembled WGS sequence"/>
</dbReference>
<comment type="subcellular location">
    <subcellularLocation>
        <location evidence="3">Cytoplasm</location>
    </subcellularLocation>
    <subcellularLocation>
        <location evidence="2">Nucleus</location>
    </subcellularLocation>
</comment>
<comment type="catalytic activity">
    <reaction evidence="24">
        <text>O(6)-methyl-dGTP + H2O = O(6)-methyl-dGMP + diphosphate + H(+)</text>
        <dbReference type="Rhea" id="RHEA:67600"/>
        <dbReference type="ChEBI" id="CHEBI:15377"/>
        <dbReference type="ChEBI" id="CHEBI:15378"/>
        <dbReference type="ChEBI" id="CHEBI:33019"/>
        <dbReference type="ChEBI" id="CHEBI:169974"/>
        <dbReference type="ChEBI" id="CHEBI:169975"/>
    </reaction>
    <physiologicalReaction direction="left-to-right" evidence="24">
        <dbReference type="Rhea" id="RHEA:67601"/>
    </physiologicalReaction>
</comment>
<dbReference type="PANTHER" id="PTHR43758">
    <property type="entry name" value="7,8-DIHYDRO-8-OXOGUANINE TRIPHOSPHATASE"/>
    <property type="match status" value="1"/>
</dbReference>
<keyword evidence="6" id="KW-0963">Cytoplasm</keyword>
<dbReference type="InterPro" id="IPR020084">
    <property type="entry name" value="NUDIX_hydrolase_CS"/>
</dbReference>
<evidence type="ECO:0000256" key="6">
    <source>
        <dbReference type="ARBA" id="ARBA00022490"/>
    </source>
</evidence>
<evidence type="ECO:0000256" key="9">
    <source>
        <dbReference type="ARBA" id="ARBA00022842"/>
    </source>
</evidence>
<evidence type="ECO:0000313" key="30">
    <source>
        <dbReference type="Proteomes" id="UP000677054"/>
    </source>
</evidence>
<evidence type="ECO:0000256" key="25">
    <source>
        <dbReference type="ARBA" id="ARBA00049032"/>
    </source>
</evidence>
<dbReference type="InterPro" id="IPR003563">
    <property type="entry name" value="8ODP"/>
</dbReference>
<evidence type="ECO:0000256" key="3">
    <source>
        <dbReference type="ARBA" id="ARBA00004496"/>
    </source>
</evidence>
<comment type="catalytic activity">
    <reaction evidence="14">
        <text>8-oxo-dGTP + H2O = 8-oxo-dGMP + diphosphate + H(+)</text>
        <dbReference type="Rhea" id="RHEA:31575"/>
        <dbReference type="ChEBI" id="CHEBI:15377"/>
        <dbReference type="ChEBI" id="CHEBI:15378"/>
        <dbReference type="ChEBI" id="CHEBI:33019"/>
        <dbReference type="ChEBI" id="CHEBI:63224"/>
        <dbReference type="ChEBI" id="CHEBI:77896"/>
    </reaction>
    <physiologicalReaction direction="left-to-right" evidence="14">
        <dbReference type="Rhea" id="RHEA:31576"/>
    </physiologicalReaction>
</comment>
<evidence type="ECO:0000256" key="22">
    <source>
        <dbReference type="ARBA" id="ARBA00032071"/>
    </source>
</evidence>
<comment type="subunit">
    <text evidence="5">Monomer.</text>
</comment>
<dbReference type="EMBL" id="CAJPEV010002162">
    <property type="protein sequence ID" value="CAG0895916.1"/>
    <property type="molecule type" value="Genomic_DNA"/>
</dbReference>
<reference evidence="29" key="1">
    <citation type="submission" date="2020-11" db="EMBL/GenBank/DDBJ databases">
        <authorList>
            <person name="Tran Van P."/>
        </authorList>
    </citation>
    <scope>NUCLEOTIDE SEQUENCE</scope>
</reference>
<evidence type="ECO:0000256" key="7">
    <source>
        <dbReference type="ARBA" id="ARBA00022723"/>
    </source>
</evidence>
<dbReference type="Gene3D" id="3.90.79.10">
    <property type="entry name" value="Nucleoside Triphosphate Pyrophosphohydrolase"/>
    <property type="match status" value="1"/>
</dbReference>
<comment type="catalytic activity">
    <reaction evidence="12">
        <text>8-oxo-dATP + H2O = 8-oxo-dAMP + diphosphate + H(+)</text>
        <dbReference type="Rhea" id="RHEA:65396"/>
        <dbReference type="ChEBI" id="CHEBI:15377"/>
        <dbReference type="ChEBI" id="CHEBI:15378"/>
        <dbReference type="ChEBI" id="CHEBI:33019"/>
        <dbReference type="ChEBI" id="CHEBI:71361"/>
        <dbReference type="ChEBI" id="CHEBI:172871"/>
    </reaction>
    <physiologicalReaction direction="left-to-right" evidence="12">
        <dbReference type="Rhea" id="RHEA:65397"/>
    </physiologicalReaction>
</comment>
<evidence type="ECO:0000256" key="2">
    <source>
        <dbReference type="ARBA" id="ARBA00004123"/>
    </source>
</evidence>
<accession>A0A7R8XMS5</accession>
<dbReference type="GO" id="GO:0005634">
    <property type="term" value="C:nucleus"/>
    <property type="evidence" value="ECO:0007669"/>
    <property type="project" value="UniProtKB-SubCell"/>
</dbReference>
<comment type="catalytic activity">
    <reaction evidence="25">
        <text>N(6)-methyl-dATP + H2O = N(6)-methyl-dAMP + diphosphate + H(+)</text>
        <dbReference type="Rhea" id="RHEA:67604"/>
        <dbReference type="ChEBI" id="CHEBI:15377"/>
        <dbReference type="ChEBI" id="CHEBI:15378"/>
        <dbReference type="ChEBI" id="CHEBI:33019"/>
        <dbReference type="ChEBI" id="CHEBI:169976"/>
        <dbReference type="ChEBI" id="CHEBI:172872"/>
    </reaction>
    <physiologicalReaction direction="left-to-right" evidence="25">
        <dbReference type="Rhea" id="RHEA:67605"/>
    </physiologicalReaction>
</comment>
<dbReference type="GO" id="GO:0042262">
    <property type="term" value="P:DNA protection"/>
    <property type="evidence" value="ECO:0007669"/>
    <property type="project" value="InterPro"/>
</dbReference>
<evidence type="ECO:0000256" key="5">
    <source>
        <dbReference type="ARBA" id="ARBA00011245"/>
    </source>
</evidence>
<keyword evidence="7" id="KW-0479">Metal-binding</keyword>
<evidence type="ECO:0000256" key="8">
    <source>
        <dbReference type="ARBA" id="ARBA00022801"/>
    </source>
</evidence>
<protein>
    <recommendedName>
        <fullName evidence="17">Oxidized purine nucleoside triphosphate hydrolase</fullName>
        <ecNumber evidence="16">3.6.1.56</ecNumber>
    </recommendedName>
    <alternativeName>
        <fullName evidence="21">2-hydroxy-dATP diphosphatase</fullName>
    </alternativeName>
    <alternativeName>
        <fullName evidence="20">7,8-dihydro-8-oxoguanine triphosphatase</fullName>
    </alternativeName>
    <alternativeName>
        <fullName evidence="19">8-oxo-dGTPase</fullName>
    </alternativeName>
    <alternativeName>
        <fullName evidence="22">Methylated purine nucleoside triphosphate hydrolase</fullName>
    </alternativeName>
    <alternativeName>
        <fullName evidence="18">Nucleoside diphosphate-linked moiety X motif 1</fullName>
    </alternativeName>
</protein>
<dbReference type="EC" id="3.6.1.56" evidence="16"/>
<sequence>MTAELTRRVLTLLFVREGDRLLLGYKKNGFGKGKWNGFGGKVKDGETVEAAAIRELEEESGVIVSYTSLKKLAKMEMEFEGWNELLEIHLFTTHTFCEMRPKWFHITDLPFSEMWADDSHWFPFLLAEKKFIAKFQFRDMETISSFFIKLVDDLNAPS</sequence>
<name>A0A7R8XMS5_9CRUS</name>
<comment type="catalytic activity">
    <reaction evidence="15">
        <text>2-oxo-ATP + H2O = 2-oxo-AMP + diphosphate + H(+)</text>
        <dbReference type="Rhea" id="RHEA:67392"/>
        <dbReference type="ChEBI" id="CHEBI:15377"/>
        <dbReference type="ChEBI" id="CHEBI:15378"/>
        <dbReference type="ChEBI" id="CHEBI:33019"/>
        <dbReference type="ChEBI" id="CHEBI:71395"/>
        <dbReference type="ChEBI" id="CHEBI:172878"/>
    </reaction>
    <physiologicalReaction direction="left-to-right" evidence="15">
        <dbReference type="Rhea" id="RHEA:67393"/>
    </physiologicalReaction>
</comment>
<dbReference type="InterPro" id="IPR020476">
    <property type="entry name" value="Nudix_hydrolase"/>
</dbReference>
<comment type="catalytic activity">
    <reaction evidence="13">
        <text>2-oxo-dATP + H2O = 2-oxo-dAMP + diphosphate + H(+)</text>
        <dbReference type="Rhea" id="RHEA:31583"/>
        <dbReference type="ChEBI" id="CHEBI:15377"/>
        <dbReference type="ChEBI" id="CHEBI:15378"/>
        <dbReference type="ChEBI" id="CHEBI:33019"/>
        <dbReference type="ChEBI" id="CHEBI:63212"/>
        <dbReference type="ChEBI" id="CHEBI:77897"/>
        <dbReference type="EC" id="3.6.1.56"/>
    </reaction>
    <physiologicalReaction direction="left-to-right" evidence="13">
        <dbReference type="Rhea" id="RHEA:31584"/>
    </physiologicalReaction>
</comment>
<evidence type="ECO:0000256" key="13">
    <source>
        <dbReference type="ARBA" id="ARBA00024459"/>
    </source>
</evidence>
<evidence type="ECO:0000256" key="17">
    <source>
        <dbReference type="ARBA" id="ARBA00026218"/>
    </source>
</evidence>
<dbReference type="SUPFAM" id="SSF55811">
    <property type="entry name" value="Nudix"/>
    <property type="match status" value="1"/>
</dbReference>
<dbReference type="PRINTS" id="PR00502">
    <property type="entry name" value="NUDIXFAMILY"/>
</dbReference>
<keyword evidence="11" id="KW-0539">Nucleus</keyword>
<evidence type="ECO:0000256" key="14">
    <source>
        <dbReference type="ARBA" id="ARBA00024486"/>
    </source>
</evidence>
<comment type="catalytic activity">
    <reaction evidence="23">
        <text>N(6)-methyl-ATP + H2O = N(6)-methyl-AMP + diphosphate + H(+)</text>
        <dbReference type="Rhea" id="RHEA:67608"/>
        <dbReference type="ChEBI" id="CHEBI:15377"/>
        <dbReference type="ChEBI" id="CHEBI:15378"/>
        <dbReference type="ChEBI" id="CHEBI:33019"/>
        <dbReference type="ChEBI" id="CHEBI:144842"/>
        <dbReference type="ChEBI" id="CHEBI:172873"/>
    </reaction>
    <physiologicalReaction direction="left-to-right" evidence="23">
        <dbReference type="Rhea" id="RHEA:67609"/>
    </physiologicalReaction>
</comment>
<feature type="domain" description="Nudix hydrolase" evidence="28">
    <location>
        <begin position="4"/>
        <end position="130"/>
    </location>
</feature>
<comment type="cofactor">
    <cofactor evidence="1">
        <name>Mg(2+)</name>
        <dbReference type="ChEBI" id="CHEBI:18420"/>
    </cofactor>
</comment>
<evidence type="ECO:0000256" key="27">
    <source>
        <dbReference type="RuleBase" id="RU003476"/>
    </source>
</evidence>
<evidence type="ECO:0000259" key="28">
    <source>
        <dbReference type="PROSITE" id="PS51462"/>
    </source>
</evidence>
<comment type="similarity">
    <text evidence="4 27">Belongs to the Nudix hydrolase family.</text>
</comment>
<evidence type="ECO:0000256" key="4">
    <source>
        <dbReference type="ARBA" id="ARBA00005582"/>
    </source>
</evidence>
<keyword evidence="10" id="KW-0694">RNA-binding</keyword>
<evidence type="ECO:0000256" key="21">
    <source>
        <dbReference type="ARBA" id="ARBA00031927"/>
    </source>
</evidence>
<evidence type="ECO:0000256" key="19">
    <source>
        <dbReference type="ARBA" id="ARBA00030634"/>
    </source>
</evidence>
<dbReference type="PRINTS" id="PR01403">
    <property type="entry name" value="8OXTPHPHTASE"/>
</dbReference>
<evidence type="ECO:0000256" key="20">
    <source>
        <dbReference type="ARBA" id="ARBA00030682"/>
    </source>
</evidence>
<evidence type="ECO:0000256" key="11">
    <source>
        <dbReference type="ARBA" id="ARBA00023242"/>
    </source>
</evidence>
<evidence type="ECO:0000256" key="1">
    <source>
        <dbReference type="ARBA" id="ARBA00001946"/>
    </source>
</evidence>
<keyword evidence="30" id="KW-1185">Reference proteome</keyword>
<keyword evidence="8 27" id="KW-0378">Hydrolase</keyword>
<dbReference type="GO" id="GO:0008413">
    <property type="term" value="F:8-oxo-7,8-dihydroguanosine triphosphate pyrophosphatase activity"/>
    <property type="evidence" value="ECO:0007669"/>
    <property type="project" value="InterPro"/>
</dbReference>
<keyword evidence="9" id="KW-0460">Magnesium</keyword>
<organism evidence="29">
    <name type="scientific">Darwinula stevensoni</name>
    <dbReference type="NCBI Taxonomy" id="69355"/>
    <lineage>
        <taxon>Eukaryota</taxon>
        <taxon>Metazoa</taxon>
        <taxon>Ecdysozoa</taxon>
        <taxon>Arthropoda</taxon>
        <taxon>Crustacea</taxon>
        <taxon>Oligostraca</taxon>
        <taxon>Ostracoda</taxon>
        <taxon>Podocopa</taxon>
        <taxon>Podocopida</taxon>
        <taxon>Darwinulocopina</taxon>
        <taxon>Darwinuloidea</taxon>
        <taxon>Darwinulidae</taxon>
        <taxon>Darwinula</taxon>
    </lineage>
</organism>
<evidence type="ECO:0000256" key="10">
    <source>
        <dbReference type="ARBA" id="ARBA00022884"/>
    </source>
</evidence>
<evidence type="ECO:0000256" key="12">
    <source>
        <dbReference type="ARBA" id="ARBA00024448"/>
    </source>
</evidence>
<dbReference type="AlphaFoldDB" id="A0A7R8XMS5"/>
<evidence type="ECO:0000256" key="15">
    <source>
        <dbReference type="ARBA" id="ARBA00024596"/>
    </source>
</evidence>
<evidence type="ECO:0000256" key="23">
    <source>
        <dbReference type="ARBA" id="ARBA00048002"/>
    </source>
</evidence>
<dbReference type="GO" id="GO:0003723">
    <property type="term" value="F:RNA binding"/>
    <property type="evidence" value="ECO:0007669"/>
    <property type="project" value="UniProtKB-KW"/>
</dbReference>
<proteinExistence type="inferred from homology"/>